<feature type="domain" description="Tetrapyrrole biosynthesis uroporphyrinogen III synthase" evidence="1">
    <location>
        <begin position="18"/>
        <end position="257"/>
    </location>
</feature>
<accession>A0A1B2JBU2</accession>
<organism evidence="2 3">
    <name type="scientific">Komagataella pastoris</name>
    <name type="common">Yeast</name>
    <name type="synonym">Pichia pastoris</name>
    <dbReference type="NCBI Taxonomy" id="4922"/>
    <lineage>
        <taxon>Eukaryota</taxon>
        <taxon>Fungi</taxon>
        <taxon>Dikarya</taxon>
        <taxon>Ascomycota</taxon>
        <taxon>Saccharomycotina</taxon>
        <taxon>Pichiomycetes</taxon>
        <taxon>Pichiales</taxon>
        <taxon>Pichiaceae</taxon>
        <taxon>Komagataella</taxon>
    </lineage>
</organism>
<dbReference type="GO" id="GO:0006782">
    <property type="term" value="P:protoporphyrinogen IX biosynthetic process"/>
    <property type="evidence" value="ECO:0007669"/>
    <property type="project" value="UniProtKB-UniPathway"/>
</dbReference>
<sequence length="269" mass="30469">MPKAILLKNKTTPKDPYLENFVSNGYSADFVPLLDHIHMEKAEIIAFLKTDYFLHKTLAFIITSQRAVEMLNECMSILKHTDPDITQIIYNKPVYTVGPATYRILADAGFMDLRGGDKAGNGCILAQIILNDDIYTGIEDSDKHITFFTGETRRDIIPKCLLSNNFQLYEKIVYKTLPRDDIVTRFKSAIDNIDQSQRSSSWVIFFSPQGTEEIVSYLQRTKDQFNIASIGPTTEKYLLGKNLKPKVVAPKPEPVSLLLSIQKNGLNTR</sequence>
<evidence type="ECO:0000313" key="2">
    <source>
        <dbReference type="EMBL" id="ANZ75462.1"/>
    </source>
</evidence>
<dbReference type="GO" id="GO:0006780">
    <property type="term" value="P:uroporphyrinogen III biosynthetic process"/>
    <property type="evidence" value="ECO:0007669"/>
    <property type="project" value="InterPro"/>
</dbReference>
<dbReference type="UniPathway" id="UPA00251">
    <property type="reaction ID" value="UER00320"/>
</dbReference>
<dbReference type="InterPro" id="IPR036108">
    <property type="entry name" value="4pyrrol_syn_uPrphyn_synt_sf"/>
</dbReference>
<dbReference type="PANTHER" id="PTHR12390">
    <property type="entry name" value="UROPORPHYRINOGEN III SYNTHASE"/>
    <property type="match status" value="1"/>
</dbReference>
<keyword evidence="3" id="KW-1185">Reference proteome</keyword>
<dbReference type="GO" id="GO:0005829">
    <property type="term" value="C:cytosol"/>
    <property type="evidence" value="ECO:0007669"/>
    <property type="project" value="TreeGrafter"/>
</dbReference>
<evidence type="ECO:0000259" key="1">
    <source>
        <dbReference type="Pfam" id="PF02602"/>
    </source>
</evidence>
<dbReference type="SUPFAM" id="SSF69618">
    <property type="entry name" value="HemD-like"/>
    <property type="match status" value="1"/>
</dbReference>
<dbReference type="CDD" id="cd06578">
    <property type="entry name" value="HemD"/>
    <property type="match status" value="1"/>
</dbReference>
<dbReference type="EMBL" id="CP014585">
    <property type="protein sequence ID" value="ANZ75462.1"/>
    <property type="molecule type" value="Genomic_DNA"/>
</dbReference>
<dbReference type="Gene3D" id="3.40.50.10090">
    <property type="match status" value="2"/>
</dbReference>
<name>A0A1B2JBU2_PICPA</name>
<dbReference type="AlphaFoldDB" id="A0A1B2JBU2"/>
<evidence type="ECO:0000313" key="3">
    <source>
        <dbReference type="Proteomes" id="UP000094565"/>
    </source>
</evidence>
<dbReference type="GO" id="GO:0004852">
    <property type="term" value="F:uroporphyrinogen-III synthase activity"/>
    <property type="evidence" value="ECO:0007669"/>
    <property type="project" value="InterPro"/>
</dbReference>
<reference evidence="2 3" key="1">
    <citation type="submission" date="2016-02" db="EMBL/GenBank/DDBJ databases">
        <title>Comparative genomic and transcriptomic foundation for Pichia pastoris.</title>
        <authorList>
            <person name="Love K.R."/>
            <person name="Shah K.A."/>
            <person name="Whittaker C.A."/>
            <person name="Wu J."/>
            <person name="Bartlett M.C."/>
            <person name="Ma D."/>
            <person name="Leeson R.L."/>
            <person name="Priest M."/>
            <person name="Young S.K."/>
            <person name="Love J.C."/>
        </authorList>
    </citation>
    <scope>NUCLEOTIDE SEQUENCE [LARGE SCALE GENOMIC DNA]</scope>
    <source>
        <strain evidence="2 3">ATCC 28485</strain>
    </source>
</reference>
<proteinExistence type="predicted"/>
<dbReference type="Pfam" id="PF02602">
    <property type="entry name" value="HEM4"/>
    <property type="match status" value="1"/>
</dbReference>
<protein>
    <submittedName>
        <fullName evidence="2">BA75_02636T0</fullName>
    </submittedName>
</protein>
<dbReference type="OrthoDB" id="5595751at2759"/>
<dbReference type="InterPro" id="IPR039793">
    <property type="entry name" value="UROS/Hem4"/>
</dbReference>
<dbReference type="PANTHER" id="PTHR12390:SF0">
    <property type="entry name" value="UROPORPHYRINOGEN-III SYNTHASE"/>
    <property type="match status" value="1"/>
</dbReference>
<gene>
    <name evidence="2" type="primary">HEM4</name>
    <name evidence="2" type="ORF">ATY40_BA7502636</name>
</gene>
<dbReference type="InterPro" id="IPR003754">
    <property type="entry name" value="4pyrrol_synth_uPrphyn_synth"/>
</dbReference>
<dbReference type="Proteomes" id="UP000094565">
    <property type="component" value="Chromosome 2"/>
</dbReference>